<dbReference type="OrthoDB" id="6626714at2759"/>
<reference evidence="1 2" key="1">
    <citation type="journal article" date="2019" name="Commun. Biol.">
        <title>The bagworm genome reveals a unique fibroin gene that provides high tensile strength.</title>
        <authorList>
            <person name="Kono N."/>
            <person name="Nakamura H."/>
            <person name="Ohtoshi R."/>
            <person name="Tomita M."/>
            <person name="Numata K."/>
            <person name="Arakawa K."/>
        </authorList>
    </citation>
    <scope>NUCLEOTIDE SEQUENCE [LARGE SCALE GENOMIC DNA]</scope>
</reference>
<evidence type="ECO:0000313" key="1">
    <source>
        <dbReference type="EMBL" id="GBP74683.1"/>
    </source>
</evidence>
<name>A0A4C1YHA1_EUMVA</name>
<sequence length="249" mass="27989">MSSKSEESGTVGQMAPNLSATKLPSIKEMLQLFFFYHKNENNKFTRDSATLTACNVLAIWEKAGVPTRLKKHVEEDRQFLLAQHEQGRRGLIGAVDKATLIKEAKVQKKQERLKRIRERESEPINSLKTQLLLSSSTTTSTDSDTSISYEIVTAGPSTAKPPARKRGQVELVDSHLASSLDATKLSDRKAAIVITSTLKSAGSDPMKFTVNRSSIRRQHQKHRKEIAESLKREFKTRRSFSYFGVRARN</sequence>
<gene>
    <name evidence="1" type="ORF">EVAR_58949_1</name>
</gene>
<comment type="caution">
    <text evidence="1">The sequence shown here is derived from an EMBL/GenBank/DDBJ whole genome shotgun (WGS) entry which is preliminary data.</text>
</comment>
<dbReference type="AlphaFoldDB" id="A0A4C1YHA1"/>
<dbReference type="EMBL" id="BGZK01001218">
    <property type="protein sequence ID" value="GBP74683.1"/>
    <property type="molecule type" value="Genomic_DNA"/>
</dbReference>
<evidence type="ECO:0000313" key="2">
    <source>
        <dbReference type="Proteomes" id="UP000299102"/>
    </source>
</evidence>
<dbReference type="Proteomes" id="UP000299102">
    <property type="component" value="Unassembled WGS sequence"/>
</dbReference>
<protein>
    <submittedName>
        <fullName evidence="1">Uncharacterized protein</fullName>
    </submittedName>
</protein>
<proteinExistence type="predicted"/>
<accession>A0A4C1YHA1</accession>
<organism evidence="1 2">
    <name type="scientific">Eumeta variegata</name>
    <name type="common">Bagworm moth</name>
    <name type="synonym">Eumeta japonica</name>
    <dbReference type="NCBI Taxonomy" id="151549"/>
    <lineage>
        <taxon>Eukaryota</taxon>
        <taxon>Metazoa</taxon>
        <taxon>Ecdysozoa</taxon>
        <taxon>Arthropoda</taxon>
        <taxon>Hexapoda</taxon>
        <taxon>Insecta</taxon>
        <taxon>Pterygota</taxon>
        <taxon>Neoptera</taxon>
        <taxon>Endopterygota</taxon>
        <taxon>Lepidoptera</taxon>
        <taxon>Glossata</taxon>
        <taxon>Ditrysia</taxon>
        <taxon>Tineoidea</taxon>
        <taxon>Psychidae</taxon>
        <taxon>Oiketicinae</taxon>
        <taxon>Eumeta</taxon>
    </lineage>
</organism>
<keyword evidence="2" id="KW-1185">Reference proteome</keyword>